<comment type="caution">
    <text evidence="8">The sequence shown here is derived from an EMBL/GenBank/DDBJ whole genome shotgun (WGS) entry which is preliminary data.</text>
</comment>
<dbReference type="SUPFAM" id="SSF49265">
    <property type="entry name" value="Fibronectin type III"/>
    <property type="match status" value="1"/>
</dbReference>
<keyword evidence="4" id="KW-0393">Immunoglobulin domain</keyword>
<dbReference type="InterPro" id="IPR003961">
    <property type="entry name" value="FN3_dom"/>
</dbReference>
<keyword evidence="9" id="KW-1185">Reference proteome</keyword>
<dbReference type="PANTHER" id="PTHR44337:SF20">
    <property type="entry name" value="CARCINOEMBRYONIC ANTIGEN-RELATED CELL ADHESION MOLECULE 5-RELATED"/>
    <property type="match status" value="1"/>
</dbReference>
<evidence type="ECO:0000259" key="7">
    <source>
        <dbReference type="PROSITE" id="PS50853"/>
    </source>
</evidence>
<accession>A0A8B6BPK8</accession>
<proteinExistence type="predicted"/>
<keyword evidence="3" id="KW-0325">Glycoprotein</keyword>
<keyword evidence="1 5" id="KW-0732">Signal</keyword>
<dbReference type="SUPFAM" id="SSF48726">
    <property type="entry name" value="Immunoglobulin"/>
    <property type="match status" value="4"/>
</dbReference>
<dbReference type="OrthoDB" id="6162863at2759"/>
<dbReference type="InterPro" id="IPR003598">
    <property type="entry name" value="Ig_sub2"/>
</dbReference>
<evidence type="ECO:0000313" key="8">
    <source>
        <dbReference type="EMBL" id="VDH93021.1"/>
    </source>
</evidence>
<feature type="signal peptide" evidence="5">
    <location>
        <begin position="1"/>
        <end position="18"/>
    </location>
</feature>
<evidence type="ECO:0000256" key="4">
    <source>
        <dbReference type="ARBA" id="ARBA00023319"/>
    </source>
</evidence>
<feature type="chain" id="PRO_5032906012" evidence="5">
    <location>
        <begin position="19"/>
        <end position="675"/>
    </location>
</feature>
<evidence type="ECO:0000259" key="6">
    <source>
        <dbReference type="PROSITE" id="PS50835"/>
    </source>
</evidence>
<evidence type="ECO:0000313" key="9">
    <source>
        <dbReference type="Proteomes" id="UP000596742"/>
    </source>
</evidence>
<dbReference type="InterPro" id="IPR052598">
    <property type="entry name" value="IgSF_CEA-related"/>
</dbReference>
<dbReference type="SMART" id="SM00408">
    <property type="entry name" value="IGc2"/>
    <property type="match status" value="3"/>
</dbReference>
<dbReference type="SMART" id="SM00409">
    <property type="entry name" value="IG"/>
    <property type="match status" value="4"/>
</dbReference>
<dbReference type="PROSITE" id="PS50853">
    <property type="entry name" value="FN3"/>
    <property type="match status" value="1"/>
</dbReference>
<dbReference type="EMBL" id="UYJE01000408">
    <property type="protein sequence ID" value="VDH93021.1"/>
    <property type="molecule type" value="Genomic_DNA"/>
</dbReference>
<dbReference type="PANTHER" id="PTHR44337">
    <property type="entry name" value="CARCINOEMBRYONIC ANTIGEN-RELATED CELL ADHESION MOLECULE 8"/>
    <property type="match status" value="1"/>
</dbReference>
<dbReference type="InterPro" id="IPR013783">
    <property type="entry name" value="Ig-like_fold"/>
</dbReference>
<feature type="domain" description="Ig-like" evidence="6">
    <location>
        <begin position="136"/>
        <end position="197"/>
    </location>
</feature>
<evidence type="ECO:0000256" key="2">
    <source>
        <dbReference type="ARBA" id="ARBA00023157"/>
    </source>
</evidence>
<dbReference type="CDD" id="cd00063">
    <property type="entry name" value="FN3"/>
    <property type="match status" value="1"/>
</dbReference>
<keyword evidence="2" id="KW-1015">Disulfide bond</keyword>
<dbReference type="InterPro" id="IPR036179">
    <property type="entry name" value="Ig-like_dom_sf"/>
</dbReference>
<dbReference type="PROSITE" id="PS50835">
    <property type="entry name" value="IG_LIKE"/>
    <property type="match status" value="4"/>
</dbReference>
<evidence type="ECO:0000256" key="1">
    <source>
        <dbReference type="ARBA" id="ARBA00022729"/>
    </source>
</evidence>
<dbReference type="Pfam" id="PF13895">
    <property type="entry name" value="Ig_2"/>
    <property type="match status" value="2"/>
</dbReference>
<gene>
    <name evidence="8" type="ORF">MGAL_10B042865</name>
</gene>
<feature type="domain" description="Ig-like" evidence="6">
    <location>
        <begin position="301"/>
        <end position="386"/>
    </location>
</feature>
<organism evidence="8 9">
    <name type="scientific">Mytilus galloprovincialis</name>
    <name type="common">Mediterranean mussel</name>
    <dbReference type="NCBI Taxonomy" id="29158"/>
    <lineage>
        <taxon>Eukaryota</taxon>
        <taxon>Metazoa</taxon>
        <taxon>Spiralia</taxon>
        <taxon>Lophotrochozoa</taxon>
        <taxon>Mollusca</taxon>
        <taxon>Bivalvia</taxon>
        <taxon>Autobranchia</taxon>
        <taxon>Pteriomorphia</taxon>
        <taxon>Mytilida</taxon>
        <taxon>Mytiloidea</taxon>
        <taxon>Mytilidae</taxon>
        <taxon>Mytilinae</taxon>
        <taxon>Mytilus</taxon>
    </lineage>
</organism>
<dbReference type="AlphaFoldDB" id="A0A8B6BPK8"/>
<evidence type="ECO:0000256" key="3">
    <source>
        <dbReference type="ARBA" id="ARBA00023180"/>
    </source>
</evidence>
<feature type="domain" description="Ig-like" evidence="6">
    <location>
        <begin position="397"/>
        <end position="471"/>
    </location>
</feature>
<dbReference type="InterPro" id="IPR036116">
    <property type="entry name" value="FN3_sf"/>
</dbReference>
<dbReference type="InterPro" id="IPR003599">
    <property type="entry name" value="Ig_sub"/>
</dbReference>
<dbReference type="SMART" id="SM00060">
    <property type="entry name" value="FN3"/>
    <property type="match status" value="1"/>
</dbReference>
<dbReference type="InterPro" id="IPR007110">
    <property type="entry name" value="Ig-like_dom"/>
</dbReference>
<name>A0A8B6BPK8_MYTGA</name>
<evidence type="ECO:0000256" key="5">
    <source>
        <dbReference type="SAM" id="SignalP"/>
    </source>
</evidence>
<protein>
    <submittedName>
        <fullName evidence="8">Uncharacterized protein</fullName>
    </submittedName>
</protein>
<sequence>MFTSYFIYFFIFAGPTEGLTIASSEYIFPNTCNNITCYYESYIDQRTTTYVVVANGNSIFSHNILQKLSSNLCTLDGKQHCNDIGICLCDPNGLSTRICYNHTSGGEGQLTLRCESNKEQMETFVTIAAIPSNVYPNNTIYRVDEGSNFGPLICNASCGPPCTFRWVGPTSIINSSELFINHATLIDNGIYQCEATNKMGTSKGHIVIIINYGPNQVILSPNRTSYTFDENIDVPDITCTADCQPDCTLTWIKQTGQVISTEILSLKEIQRNQAGTYQCNASNDFGNMVSTDVTISVRYGPSRVVLSPNETKYEIKENESLQTSISCTATCQPPCVGTWTIHTGEFVSYDNLSLPAIKRNQTGFYRCNISNIVSSMTSMDVSVIVTYGAEIKGLTIDGENFTIPENVETRLACEIDGIPKPNGRLFYNEEEKQISGNPIIYPLVSSCNDTGNYTCAAENSIGKANQTKELFVLCSPRPVARLQSRIAVGNDSILNISLILFSYPQPKISWMFSKNGSYEKVRSNDIIGIHQHISSIYITDMKTSQYGMYVLEATNGIPNDFKHVFEVLPQRQPDIPTHFSASCDAPNYANLQWIPSSDGGDTQQFKLYYAVQDRQIVFSKHREDIKEDENELLNFERVDGLLPATSYVFKLIAYNTFGESNCIKAYCNTTKSGIV</sequence>
<dbReference type="Proteomes" id="UP000596742">
    <property type="component" value="Unassembled WGS sequence"/>
</dbReference>
<feature type="domain" description="Ig-like" evidence="6">
    <location>
        <begin position="214"/>
        <end position="296"/>
    </location>
</feature>
<reference evidence="8" key="1">
    <citation type="submission" date="2018-11" db="EMBL/GenBank/DDBJ databases">
        <authorList>
            <person name="Alioto T."/>
            <person name="Alioto T."/>
        </authorList>
    </citation>
    <scope>NUCLEOTIDE SEQUENCE</scope>
</reference>
<feature type="domain" description="Fibronectin type-III" evidence="7">
    <location>
        <begin position="575"/>
        <end position="673"/>
    </location>
</feature>
<dbReference type="Gene3D" id="2.60.40.10">
    <property type="entry name" value="Immunoglobulins"/>
    <property type="match status" value="5"/>
</dbReference>